<keyword evidence="1" id="KW-0732">Signal</keyword>
<dbReference type="SUPFAM" id="SSF52821">
    <property type="entry name" value="Rhodanese/Cell cycle control phosphatase"/>
    <property type="match status" value="1"/>
</dbReference>
<dbReference type="EMBL" id="CP015093">
    <property type="protein sequence ID" value="APZ53869.1"/>
    <property type="molecule type" value="Genomic_DNA"/>
</dbReference>
<dbReference type="SMART" id="SM00450">
    <property type="entry name" value="RHOD"/>
    <property type="match status" value="1"/>
</dbReference>
<evidence type="ECO:0000313" key="4">
    <source>
        <dbReference type="Proteomes" id="UP000187059"/>
    </source>
</evidence>
<gene>
    <name evidence="3" type="ORF">Ga0080574_TMP3535</name>
</gene>
<evidence type="ECO:0000313" key="3">
    <source>
        <dbReference type="EMBL" id="APZ53869.1"/>
    </source>
</evidence>
<dbReference type="InterPro" id="IPR001763">
    <property type="entry name" value="Rhodanese-like_dom"/>
</dbReference>
<dbReference type="Gene3D" id="3.30.10.10">
    <property type="entry name" value="Trypsin Inhibitor V, subunit A"/>
    <property type="match status" value="1"/>
</dbReference>
<dbReference type="GO" id="GO:0016740">
    <property type="term" value="F:transferase activity"/>
    <property type="evidence" value="ECO:0007669"/>
    <property type="project" value="UniProtKB-KW"/>
</dbReference>
<keyword evidence="4" id="KW-1185">Reference proteome</keyword>
<dbReference type="CDD" id="cd00158">
    <property type="entry name" value="RHOD"/>
    <property type="match status" value="1"/>
</dbReference>
<dbReference type="Gene3D" id="3.40.250.10">
    <property type="entry name" value="Rhodanese-like domain"/>
    <property type="match status" value="1"/>
</dbReference>
<accession>A0A1P8UWU7</accession>
<keyword evidence="3" id="KW-0808">Transferase</keyword>
<evidence type="ECO:0000259" key="2">
    <source>
        <dbReference type="PROSITE" id="PS50206"/>
    </source>
</evidence>
<dbReference type="InterPro" id="IPR021719">
    <property type="entry name" value="Prot_inh_I78"/>
</dbReference>
<evidence type="ECO:0000256" key="1">
    <source>
        <dbReference type="SAM" id="SignalP"/>
    </source>
</evidence>
<dbReference type="Pfam" id="PF11720">
    <property type="entry name" value="Inhibitor_I78"/>
    <property type="match status" value="1"/>
</dbReference>
<dbReference type="RefSeq" id="WP_198039743.1">
    <property type="nucleotide sequence ID" value="NZ_CP015093.1"/>
</dbReference>
<dbReference type="AlphaFoldDB" id="A0A1P8UWU7"/>
<reference evidence="3 4" key="1">
    <citation type="submission" date="2016-04" db="EMBL/GenBank/DDBJ databases">
        <title>Deep-sea bacteria in the southern Pacific.</title>
        <authorList>
            <person name="Tang K."/>
        </authorList>
    </citation>
    <scope>NUCLEOTIDE SEQUENCE [LARGE SCALE GENOMIC DNA]</scope>
    <source>
        <strain evidence="3 4">JLT2014</strain>
    </source>
</reference>
<proteinExistence type="predicted"/>
<dbReference type="PROSITE" id="PS51257">
    <property type="entry name" value="PROKAR_LIPOPROTEIN"/>
    <property type="match status" value="1"/>
</dbReference>
<dbReference type="InterPro" id="IPR036873">
    <property type="entry name" value="Rhodanese-like_dom_sf"/>
</dbReference>
<feature type="chain" id="PRO_5012659134" evidence="1">
    <location>
        <begin position="23"/>
        <end position="267"/>
    </location>
</feature>
<dbReference type="KEGG" id="paby:Ga0080574_TMP3535"/>
<dbReference type="Pfam" id="PF00581">
    <property type="entry name" value="Rhodanese"/>
    <property type="match status" value="1"/>
</dbReference>
<organism evidence="3 4">
    <name type="scientific">Salipiger abyssi</name>
    <dbReference type="NCBI Taxonomy" id="1250539"/>
    <lineage>
        <taxon>Bacteria</taxon>
        <taxon>Pseudomonadati</taxon>
        <taxon>Pseudomonadota</taxon>
        <taxon>Alphaproteobacteria</taxon>
        <taxon>Rhodobacterales</taxon>
        <taxon>Roseobacteraceae</taxon>
        <taxon>Salipiger</taxon>
    </lineage>
</organism>
<dbReference type="STRING" id="1250539.Ga0080574_TMP3535"/>
<name>A0A1P8UWU7_9RHOB</name>
<dbReference type="PROSITE" id="PS50206">
    <property type="entry name" value="RHODANESE_3"/>
    <property type="match status" value="1"/>
</dbReference>
<feature type="domain" description="Rhodanese" evidence="2">
    <location>
        <begin position="94"/>
        <end position="197"/>
    </location>
</feature>
<feature type="signal peptide" evidence="1">
    <location>
        <begin position="1"/>
        <end position="22"/>
    </location>
</feature>
<dbReference type="Proteomes" id="UP000187059">
    <property type="component" value="Chromosome"/>
</dbReference>
<protein>
    <submittedName>
        <fullName evidence="3">Rhodanese-related sulfurtransferase</fullName>
    </submittedName>
</protein>
<sequence precursor="true">MTKFHMAALGAALILGCSSAGAETPVNIARDLPSVTVETEHGPAEISRIQDPEHRLTGDWARTSRPCPDFCIQPMQPAPGVTTIGELELLEMLQDPEALVIDSRTSDWFRQGTIPGAVSIPYTYIIDELGRLGCEVDFDGWDCAEAKPVALFCNGLWCGQSPTAIRNMLEAGYPAERIYYYRGGMQSWRLLGLTVSGGEDMAEEAEGLCNPSDYAALVGQNIAAVTLPAGEEIRVLREGQPATTDFNPARLNIETDEAGMVLRVFCG</sequence>